<evidence type="ECO:0000256" key="1">
    <source>
        <dbReference type="SAM" id="MobiDB-lite"/>
    </source>
</evidence>
<protein>
    <submittedName>
        <fullName evidence="2">Uncharacterized protein</fullName>
    </submittedName>
</protein>
<name>A0A1Z4VRP4_9GAMM</name>
<proteinExistence type="predicted"/>
<evidence type="ECO:0000313" key="2">
    <source>
        <dbReference type="EMBL" id="BAZ94300.1"/>
    </source>
</evidence>
<organism evidence="2 3">
    <name type="scientific">Thiohalobacter thiocyanaticus</name>
    <dbReference type="NCBI Taxonomy" id="585455"/>
    <lineage>
        <taxon>Bacteria</taxon>
        <taxon>Pseudomonadati</taxon>
        <taxon>Pseudomonadota</taxon>
        <taxon>Gammaproteobacteria</taxon>
        <taxon>Thiohalobacterales</taxon>
        <taxon>Thiohalobacteraceae</taxon>
        <taxon>Thiohalobacter</taxon>
    </lineage>
</organism>
<reference evidence="2 3" key="1">
    <citation type="submission" date="2017-05" db="EMBL/GenBank/DDBJ databases">
        <title>Thiocyanate degradation by Thiohalobacter thiocyanaticus FOKN1.</title>
        <authorList>
            <person name="Oshiki M."/>
            <person name="Fukushima T."/>
            <person name="Kawano S."/>
            <person name="Nakagawa J."/>
        </authorList>
    </citation>
    <scope>NUCLEOTIDE SEQUENCE [LARGE SCALE GENOMIC DNA]</scope>
    <source>
        <strain evidence="2 3">FOKN1</strain>
    </source>
</reference>
<feature type="region of interest" description="Disordered" evidence="1">
    <location>
        <begin position="1"/>
        <end position="53"/>
    </location>
</feature>
<accession>A0A1Z4VRP4</accession>
<dbReference type="KEGG" id="ttc:FOKN1_1918"/>
<dbReference type="AlphaFoldDB" id="A0A1Z4VRP4"/>
<gene>
    <name evidence="2" type="ORF">FOKN1_1918</name>
</gene>
<dbReference type="EMBL" id="AP018052">
    <property type="protein sequence ID" value="BAZ94300.1"/>
    <property type="molecule type" value="Genomic_DNA"/>
</dbReference>
<dbReference type="Proteomes" id="UP000218765">
    <property type="component" value="Chromosome"/>
</dbReference>
<keyword evidence="3" id="KW-1185">Reference proteome</keyword>
<evidence type="ECO:0000313" key="3">
    <source>
        <dbReference type="Proteomes" id="UP000218765"/>
    </source>
</evidence>
<sequence>MGLNTGTRGQLKGRDASGGTQSEPPEAKVPTLAEAGIDKKLSSRAQAGLGTGE</sequence>